<accession>J9FIH8</accession>
<sequence>MPNRWIYVALPRTLCWCDLSVLITHSAEKEPMAVTNIFI</sequence>
<dbReference type="EMBL" id="AMCI01009454">
    <property type="protein sequence ID" value="EJW89467.1"/>
    <property type="molecule type" value="Genomic_DNA"/>
</dbReference>
<name>J9FIH8_9ZZZZ</name>
<protein>
    <submittedName>
        <fullName evidence="1">Uncharacterized protein</fullName>
    </submittedName>
</protein>
<proteinExistence type="predicted"/>
<reference evidence="1" key="1">
    <citation type="journal article" date="2012" name="PLoS ONE">
        <title>Gene sets for utilization of primary and secondary nutrition supplies in the distal gut of endangered iberian lynx.</title>
        <authorList>
            <person name="Alcaide M."/>
            <person name="Messina E."/>
            <person name="Richter M."/>
            <person name="Bargiela R."/>
            <person name="Peplies J."/>
            <person name="Huws S.A."/>
            <person name="Newbold C.J."/>
            <person name="Golyshin P.N."/>
            <person name="Simon M.A."/>
            <person name="Lopez G."/>
            <person name="Yakimov M.M."/>
            <person name="Ferrer M."/>
        </authorList>
    </citation>
    <scope>NUCLEOTIDE SEQUENCE</scope>
</reference>
<evidence type="ECO:0000313" key="1">
    <source>
        <dbReference type="EMBL" id="EJW89467.1"/>
    </source>
</evidence>
<organism evidence="1">
    <name type="scientific">gut metagenome</name>
    <dbReference type="NCBI Taxonomy" id="749906"/>
    <lineage>
        <taxon>unclassified sequences</taxon>
        <taxon>metagenomes</taxon>
        <taxon>organismal metagenomes</taxon>
    </lineage>
</organism>
<gene>
    <name evidence="1" type="ORF">EVA_22430</name>
</gene>
<dbReference type="AlphaFoldDB" id="J9FIH8"/>
<comment type="caution">
    <text evidence="1">The sequence shown here is derived from an EMBL/GenBank/DDBJ whole genome shotgun (WGS) entry which is preliminary data.</text>
</comment>